<reference evidence="1" key="1">
    <citation type="submission" date="2024-04" db="EMBL/GenBank/DDBJ databases">
        <authorList>
            <person name="Jaglan A.B."/>
            <person name="Vashisth M."/>
            <person name="Anand T."/>
            <person name="Virmani N."/>
            <person name="Bera B."/>
            <person name="Vaid R."/>
        </authorList>
    </citation>
    <scope>NUCLEOTIDE SEQUENCE</scope>
</reference>
<evidence type="ECO:0000313" key="1">
    <source>
        <dbReference type="EMBL" id="XBS49982.1"/>
    </source>
</evidence>
<sequence length="61" mass="6827">MVVSMDNGQVLTIFNSASRTIDDVKQEASQRINNLKIPGKLLDDNLKVIASFDFFGKEIIK</sequence>
<proteinExistence type="predicted"/>
<organism evidence="1">
    <name type="scientific">Salmonella phage SalP219</name>
    <dbReference type="NCBI Taxonomy" id="3158864"/>
    <lineage>
        <taxon>Viruses</taxon>
        <taxon>Duplodnaviria</taxon>
        <taxon>Heunggongvirae</taxon>
        <taxon>Uroviricota</taxon>
        <taxon>Caudoviricetes</taxon>
        <taxon>Vequintavirinae</taxon>
        <taxon>Seunavirus</taxon>
    </lineage>
</organism>
<accession>A0AAU7PIG9</accession>
<protein>
    <submittedName>
        <fullName evidence="1">Uncharacterized protein</fullName>
    </submittedName>
</protein>
<dbReference type="EMBL" id="PP595732">
    <property type="protein sequence ID" value="XBS49982.1"/>
    <property type="molecule type" value="Genomic_DNA"/>
</dbReference>
<name>A0AAU7PIG9_9CAUD</name>